<dbReference type="Proteomes" id="UP000705508">
    <property type="component" value="Unassembled WGS sequence"/>
</dbReference>
<dbReference type="EMBL" id="JACJKS010000012">
    <property type="protein sequence ID" value="MBM6948844.1"/>
    <property type="molecule type" value="Genomic_DNA"/>
</dbReference>
<proteinExistence type="predicted"/>
<sequence>MYKVELKIDMRNLIQDDVDQICKEIDRIFEAEKLVCVKRQSGIRTYIDHGCREDYGRFWAAIFGMKHSKKISDNLKECFWYNGDKKENLITDFFRYSNNWNN</sequence>
<reference evidence="1" key="1">
    <citation type="submission" date="2020-08" db="EMBL/GenBank/DDBJ databases">
        <authorList>
            <person name="Cejkova D."/>
            <person name="Kubasova T."/>
            <person name="Jahodarova E."/>
            <person name="Rychlik I."/>
        </authorList>
    </citation>
    <scope>NUCLEOTIDE SEQUENCE</scope>
    <source>
        <strain evidence="1">An582</strain>
    </source>
</reference>
<gene>
    <name evidence="1" type="ORF">H6A20_09295</name>
</gene>
<comment type="caution">
    <text evidence="1">The sequence shown here is derived from an EMBL/GenBank/DDBJ whole genome shotgun (WGS) entry which is preliminary data.</text>
</comment>
<accession>A0A938XDR5</accession>
<dbReference type="RefSeq" id="WP_204906845.1">
    <property type="nucleotide sequence ID" value="NZ_JACJKS010000012.1"/>
</dbReference>
<reference evidence="1" key="2">
    <citation type="journal article" date="2021" name="Sci. Rep.">
        <title>The distribution of antibiotic resistance genes in chicken gut microbiota commensals.</title>
        <authorList>
            <person name="Juricova H."/>
            <person name="Matiasovicova J."/>
            <person name="Kubasova T."/>
            <person name="Cejkova D."/>
            <person name="Rychlik I."/>
        </authorList>
    </citation>
    <scope>NUCLEOTIDE SEQUENCE</scope>
    <source>
        <strain evidence="1">An582</strain>
    </source>
</reference>
<evidence type="ECO:0000313" key="2">
    <source>
        <dbReference type="Proteomes" id="UP000705508"/>
    </source>
</evidence>
<protein>
    <submittedName>
        <fullName evidence="1">Uncharacterized protein</fullName>
    </submittedName>
</protein>
<name>A0A938XDR5_9CLOT</name>
<evidence type="ECO:0000313" key="1">
    <source>
        <dbReference type="EMBL" id="MBM6948844.1"/>
    </source>
</evidence>
<dbReference type="AlphaFoldDB" id="A0A938XDR5"/>
<organism evidence="1 2">
    <name type="scientific">Mordavella massiliensis</name>
    <dbReference type="NCBI Taxonomy" id="1871024"/>
    <lineage>
        <taxon>Bacteria</taxon>
        <taxon>Bacillati</taxon>
        <taxon>Bacillota</taxon>
        <taxon>Clostridia</taxon>
        <taxon>Eubacteriales</taxon>
        <taxon>Clostridiaceae</taxon>
        <taxon>Mordavella</taxon>
    </lineage>
</organism>